<keyword evidence="3" id="KW-1185">Reference proteome</keyword>
<dbReference type="PANTHER" id="PTHR38731:SF1">
    <property type="entry name" value="FECR PROTEIN DOMAIN-CONTAINING PROTEIN"/>
    <property type="match status" value="1"/>
</dbReference>
<dbReference type="InterPro" id="IPR006860">
    <property type="entry name" value="FecR"/>
</dbReference>
<protein>
    <recommendedName>
        <fullName evidence="1">FecR protein domain-containing protein</fullName>
    </recommendedName>
</protein>
<reference evidence="2 3" key="1">
    <citation type="journal article" date="2019" name="Front. Microbiol.">
        <title>Genomes of Neutrophilic Sulfur-Oxidizing Chemolithoautotrophs Representing 9 Proteobacterial Species From 8 Genera.</title>
        <authorList>
            <person name="Watanabe T."/>
            <person name="Kojima H."/>
            <person name="Umezawa K."/>
            <person name="Hori C."/>
            <person name="Takasuka T.E."/>
            <person name="Kato Y."/>
            <person name="Fukui M."/>
        </authorList>
    </citation>
    <scope>NUCLEOTIDE SEQUENCE [LARGE SCALE GENOMIC DNA]</scope>
    <source>
        <strain evidence="2 3">TTN</strain>
    </source>
</reference>
<organism evidence="2 3">
    <name type="scientific">Sulfuriferula multivorans</name>
    <dbReference type="NCBI Taxonomy" id="1559896"/>
    <lineage>
        <taxon>Bacteria</taxon>
        <taxon>Pseudomonadati</taxon>
        <taxon>Pseudomonadota</taxon>
        <taxon>Betaproteobacteria</taxon>
        <taxon>Nitrosomonadales</taxon>
        <taxon>Sulfuricellaceae</taxon>
        <taxon>Sulfuriferula</taxon>
    </lineage>
</organism>
<dbReference type="Pfam" id="PF04773">
    <property type="entry name" value="FecR"/>
    <property type="match status" value="1"/>
</dbReference>
<gene>
    <name evidence="2" type="ORF">SFMTTN_1922</name>
</gene>
<evidence type="ECO:0000259" key="1">
    <source>
        <dbReference type="Pfam" id="PF04773"/>
    </source>
</evidence>
<dbReference type="RefSeq" id="WP_189836355.1">
    <property type="nucleotide sequence ID" value="NZ_BGOW01000016.1"/>
</dbReference>
<proteinExistence type="predicted"/>
<sequence length="243" mass="25625">MLLSLSAYANTPAATVVSLVGTVSAQLPDKTMRILCEGATLGAQETITTQKKSYVRLRFSDGGQITLRPQTSLRLDAYHYDEAKPAQDAIAFNLLKGGMRAISGLIGHRGNRDAYKAQAGVATIGIRGTRYGLLLCQDNCQGLLTDSTATDDNTQDPDQKHRASSLGNGLYLDVAAGEIVVSNDAGARDYRVGQYGYVGTLNVLPALLPQDPGLNQALPVSLDSGLSLHNLPGIGQDGACIAH</sequence>
<name>A0A401JER7_9PROT</name>
<evidence type="ECO:0000313" key="2">
    <source>
        <dbReference type="EMBL" id="GBL46110.1"/>
    </source>
</evidence>
<evidence type="ECO:0000313" key="3">
    <source>
        <dbReference type="Proteomes" id="UP000286806"/>
    </source>
</evidence>
<dbReference type="EMBL" id="BGOW01000016">
    <property type="protein sequence ID" value="GBL46110.1"/>
    <property type="molecule type" value="Genomic_DNA"/>
</dbReference>
<feature type="domain" description="FecR protein" evidence="1">
    <location>
        <begin position="46"/>
        <end position="132"/>
    </location>
</feature>
<dbReference type="AlphaFoldDB" id="A0A401JER7"/>
<dbReference type="PANTHER" id="PTHR38731">
    <property type="entry name" value="LIPL45-RELATED LIPOPROTEIN-RELATED"/>
    <property type="match status" value="1"/>
</dbReference>
<dbReference type="Proteomes" id="UP000286806">
    <property type="component" value="Unassembled WGS sequence"/>
</dbReference>
<comment type="caution">
    <text evidence="2">The sequence shown here is derived from an EMBL/GenBank/DDBJ whole genome shotgun (WGS) entry which is preliminary data.</text>
</comment>
<accession>A0A401JER7</accession>